<keyword evidence="3" id="KW-1185">Reference proteome</keyword>
<organism evidence="2 3">
    <name type="scientific">Paracerasibacillus soli</name>
    <dbReference type="NCBI Taxonomy" id="480284"/>
    <lineage>
        <taxon>Bacteria</taxon>
        <taxon>Bacillati</taxon>
        <taxon>Bacillota</taxon>
        <taxon>Bacilli</taxon>
        <taxon>Bacillales</taxon>
        <taxon>Bacillaceae</taxon>
        <taxon>Paracerasibacillus</taxon>
    </lineage>
</organism>
<keyword evidence="1" id="KW-1133">Transmembrane helix</keyword>
<gene>
    <name evidence="2" type="ORF">RWD45_05690</name>
</gene>
<dbReference type="RefSeq" id="WP_320378923.1">
    <property type="nucleotide sequence ID" value="NZ_JAWDIQ010000001.1"/>
</dbReference>
<evidence type="ECO:0000313" key="2">
    <source>
        <dbReference type="EMBL" id="MDY0408168.1"/>
    </source>
</evidence>
<keyword evidence="1" id="KW-0812">Transmembrane</keyword>
<proteinExistence type="predicted"/>
<comment type="caution">
    <text evidence="2">The sequence shown here is derived from an EMBL/GenBank/DDBJ whole genome shotgun (WGS) entry which is preliminary data.</text>
</comment>
<name>A0ABU5CP89_9BACI</name>
<feature type="transmembrane region" description="Helical" evidence="1">
    <location>
        <begin position="7"/>
        <end position="29"/>
    </location>
</feature>
<evidence type="ECO:0000256" key="1">
    <source>
        <dbReference type="SAM" id="Phobius"/>
    </source>
</evidence>
<reference evidence="2 3" key="1">
    <citation type="submission" date="2023-10" db="EMBL/GenBank/DDBJ databases">
        <title>Virgibacillus soli CC-YMP-6 genome.</title>
        <authorList>
            <person name="Miliotis G."/>
            <person name="Sengupta P."/>
            <person name="Hameed A."/>
            <person name="Chuvochina M."/>
            <person name="Mcdonagh F."/>
            <person name="Simpson A.C."/>
            <person name="Singh N.K."/>
            <person name="Rekha P.D."/>
            <person name="Raman K."/>
            <person name="Hugenholtz P."/>
            <person name="Venkateswaran K."/>
        </authorList>
    </citation>
    <scope>NUCLEOTIDE SEQUENCE [LARGE SCALE GENOMIC DNA]</scope>
    <source>
        <strain evidence="2 3">CC-YMP-6</strain>
    </source>
</reference>
<sequence length="62" mass="7125">MSKLMKVMLTSIIIIIFIGGIAAVIYFNFMSDKNKSDKQSIDDIVEYSFETPEITTNYPGRW</sequence>
<evidence type="ECO:0000313" key="3">
    <source>
        <dbReference type="Proteomes" id="UP001275315"/>
    </source>
</evidence>
<keyword evidence="1" id="KW-0472">Membrane</keyword>
<protein>
    <submittedName>
        <fullName evidence="2">Uncharacterized protein</fullName>
    </submittedName>
</protein>
<dbReference type="Proteomes" id="UP001275315">
    <property type="component" value="Unassembled WGS sequence"/>
</dbReference>
<accession>A0ABU5CP89</accession>
<dbReference type="EMBL" id="JAWDIQ010000001">
    <property type="protein sequence ID" value="MDY0408168.1"/>
    <property type="molecule type" value="Genomic_DNA"/>
</dbReference>